<evidence type="ECO:0000313" key="4">
    <source>
        <dbReference type="EMBL" id="CBJ28997.1"/>
    </source>
</evidence>
<keyword evidence="5" id="KW-1185">Reference proteome</keyword>
<dbReference type="PANTHER" id="PTHR24201:SF16">
    <property type="entry name" value="ANKYRIN-1-LIKE-RELATED"/>
    <property type="match status" value="1"/>
</dbReference>
<organism evidence="4 5">
    <name type="scientific">Ectocarpus siliculosus</name>
    <name type="common">Brown alga</name>
    <name type="synonym">Conferva siliculosa</name>
    <dbReference type="NCBI Taxonomy" id="2880"/>
    <lineage>
        <taxon>Eukaryota</taxon>
        <taxon>Sar</taxon>
        <taxon>Stramenopiles</taxon>
        <taxon>Ochrophyta</taxon>
        <taxon>PX clade</taxon>
        <taxon>Phaeophyceae</taxon>
        <taxon>Ectocarpales</taxon>
        <taxon>Ectocarpaceae</taxon>
        <taxon>Ectocarpus</taxon>
    </lineage>
</organism>
<dbReference type="Gene3D" id="1.25.40.20">
    <property type="entry name" value="Ankyrin repeat-containing domain"/>
    <property type="match status" value="1"/>
</dbReference>
<feature type="repeat" description="ANK" evidence="3">
    <location>
        <begin position="12"/>
        <end position="44"/>
    </location>
</feature>
<dbReference type="InterPro" id="IPR036770">
    <property type="entry name" value="Ankyrin_rpt-contain_sf"/>
</dbReference>
<dbReference type="GO" id="GO:0005634">
    <property type="term" value="C:nucleus"/>
    <property type="evidence" value="ECO:0007669"/>
    <property type="project" value="TreeGrafter"/>
</dbReference>
<dbReference type="PROSITE" id="PS50297">
    <property type="entry name" value="ANK_REP_REGION"/>
    <property type="match status" value="1"/>
</dbReference>
<evidence type="ECO:0000313" key="5">
    <source>
        <dbReference type="Proteomes" id="UP000002630"/>
    </source>
</evidence>
<evidence type="ECO:0000256" key="1">
    <source>
        <dbReference type="ARBA" id="ARBA00022737"/>
    </source>
</evidence>
<protein>
    <submittedName>
        <fullName evidence="4">Chain A, 4ank: A Designed Ankyrin Repeat Protein With Four Identical Consensus Repeats</fullName>
    </submittedName>
</protein>
<dbReference type="SUPFAM" id="SSF48403">
    <property type="entry name" value="Ankyrin repeat"/>
    <property type="match status" value="1"/>
</dbReference>
<accession>D7FJ91</accession>
<dbReference type="EMBL" id="FN649751">
    <property type="protein sequence ID" value="CBJ28997.1"/>
    <property type="molecule type" value="Genomic_DNA"/>
</dbReference>
<gene>
    <name evidence="4" type="ORF">Esi_0130_0026</name>
</gene>
<evidence type="ECO:0000256" key="2">
    <source>
        <dbReference type="ARBA" id="ARBA00023043"/>
    </source>
</evidence>
<dbReference type="STRING" id="2880.D7FJ91"/>
<sequence>MDLVVQLAQAGAGGVAVHSAVRRGQEAVVAELLRLGASPGEPDESGDTPLHIAASLGHDSILTLLLLQDVEVNALDSEDRAPLHVAAEQGSLAAVELWFLPTRISASASATMIDRRWIVQRTSVMWTSCAC</sequence>
<dbReference type="SMART" id="SM00248">
    <property type="entry name" value="ANK"/>
    <property type="match status" value="2"/>
</dbReference>
<dbReference type="InParanoid" id="D7FJ91"/>
<reference evidence="4 5" key="1">
    <citation type="journal article" date="2010" name="Nature">
        <title>The Ectocarpus genome and the independent evolution of multicellularity in brown algae.</title>
        <authorList>
            <person name="Cock J.M."/>
            <person name="Sterck L."/>
            <person name="Rouze P."/>
            <person name="Scornet D."/>
            <person name="Allen A.E."/>
            <person name="Amoutzias G."/>
            <person name="Anthouard V."/>
            <person name="Artiguenave F."/>
            <person name="Aury J.M."/>
            <person name="Badger J.H."/>
            <person name="Beszteri B."/>
            <person name="Billiau K."/>
            <person name="Bonnet E."/>
            <person name="Bothwell J.H."/>
            <person name="Bowler C."/>
            <person name="Boyen C."/>
            <person name="Brownlee C."/>
            <person name="Carrano C.J."/>
            <person name="Charrier B."/>
            <person name="Cho G.Y."/>
            <person name="Coelho S.M."/>
            <person name="Collen J."/>
            <person name="Corre E."/>
            <person name="Da Silva C."/>
            <person name="Delage L."/>
            <person name="Delaroque N."/>
            <person name="Dittami S.M."/>
            <person name="Doulbeau S."/>
            <person name="Elias M."/>
            <person name="Farnham G."/>
            <person name="Gachon C.M."/>
            <person name="Gschloessl B."/>
            <person name="Heesch S."/>
            <person name="Jabbari K."/>
            <person name="Jubin C."/>
            <person name="Kawai H."/>
            <person name="Kimura K."/>
            <person name="Kloareg B."/>
            <person name="Kupper F.C."/>
            <person name="Lang D."/>
            <person name="Le Bail A."/>
            <person name="Leblanc C."/>
            <person name="Lerouge P."/>
            <person name="Lohr M."/>
            <person name="Lopez P.J."/>
            <person name="Martens C."/>
            <person name="Maumus F."/>
            <person name="Michel G."/>
            <person name="Miranda-Saavedra D."/>
            <person name="Morales J."/>
            <person name="Moreau H."/>
            <person name="Motomura T."/>
            <person name="Nagasato C."/>
            <person name="Napoli C.A."/>
            <person name="Nelson D.R."/>
            <person name="Nyvall-Collen P."/>
            <person name="Peters A.F."/>
            <person name="Pommier C."/>
            <person name="Potin P."/>
            <person name="Poulain J."/>
            <person name="Quesneville H."/>
            <person name="Read B."/>
            <person name="Rensing S.A."/>
            <person name="Ritter A."/>
            <person name="Rousvoal S."/>
            <person name="Samanta M."/>
            <person name="Samson G."/>
            <person name="Schroeder D.C."/>
            <person name="Segurens B."/>
            <person name="Strittmatter M."/>
            <person name="Tonon T."/>
            <person name="Tregear J.W."/>
            <person name="Valentin K."/>
            <person name="von Dassow P."/>
            <person name="Yamagishi T."/>
            <person name="Van de Peer Y."/>
            <person name="Wincker P."/>
        </authorList>
    </citation>
    <scope>NUCLEOTIDE SEQUENCE [LARGE SCALE GENOMIC DNA]</scope>
    <source>
        <strain evidence="5">Ec32 / CCAP1310/4</strain>
    </source>
</reference>
<dbReference type="AlphaFoldDB" id="D7FJ91"/>
<dbReference type="Proteomes" id="UP000002630">
    <property type="component" value="Linkage Group LG26"/>
</dbReference>
<name>D7FJ91_ECTSI</name>
<dbReference type="InterPro" id="IPR050776">
    <property type="entry name" value="Ank_Repeat/CDKN_Inhibitor"/>
</dbReference>
<dbReference type="OrthoDB" id="193577at2759"/>
<dbReference type="InterPro" id="IPR002110">
    <property type="entry name" value="Ankyrin_rpt"/>
</dbReference>
<proteinExistence type="predicted"/>
<keyword evidence="1" id="KW-0677">Repeat</keyword>
<dbReference type="EMBL" id="FN647939">
    <property type="protein sequence ID" value="CBJ28997.1"/>
    <property type="molecule type" value="Genomic_DNA"/>
</dbReference>
<keyword evidence="2 3" id="KW-0040">ANK repeat</keyword>
<dbReference type="PROSITE" id="PS50088">
    <property type="entry name" value="ANK_REPEAT"/>
    <property type="match status" value="2"/>
</dbReference>
<evidence type="ECO:0000256" key="3">
    <source>
        <dbReference type="PROSITE-ProRule" id="PRU00023"/>
    </source>
</evidence>
<dbReference type="PANTHER" id="PTHR24201">
    <property type="entry name" value="ANK_REP_REGION DOMAIN-CONTAINING PROTEIN"/>
    <property type="match status" value="1"/>
</dbReference>
<dbReference type="Pfam" id="PF12796">
    <property type="entry name" value="Ank_2"/>
    <property type="match status" value="1"/>
</dbReference>
<feature type="repeat" description="ANK" evidence="3">
    <location>
        <begin position="45"/>
        <end position="77"/>
    </location>
</feature>